<dbReference type="AlphaFoldDB" id="A0A1H8SQ26"/>
<sequence>MIEQFALDIGNKQTKMVSEKTSDVFPSYYLLKQDLGSSLTLIGQQRLIDSYESNIDPDFTYAWGKEIAQVSTDKYIDTISFDNRYRTNEFKLLVDFSLANLAKDYPAAKMSILECTVATGVPSSDYHDEAIRDIITAIKGDHNVRLNGESLNIRVKEVFVIQQPIGTIYNELLDSNGYIENESFLDENVVVVDIGGGTLLIDTLKSLNLDEKQSGQRDNGAYDLFERIKNLAKQKGIRGLTEYKIEQIVRRGNSESGYSYQPNKNECIDLTEIILTAQKIYTREVINTINTTLKDKSQIDTALFTGGGPNVLNSDELKQVFKNSYLVEDSETATVRGYFKYLRALQQQQESDAAE</sequence>
<evidence type="ECO:0000259" key="2">
    <source>
        <dbReference type="Pfam" id="PF22128"/>
    </source>
</evidence>
<name>A0A1H8SQ26_9BACI</name>
<dbReference type="Pfam" id="PF17989">
    <property type="entry name" value="ALP_N"/>
    <property type="match status" value="1"/>
</dbReference>
<protein>
    <submittedName>
        <fullName evidence="3">Plasmid segregation protein ParM</fullName>
    </submittedName>
</protein>
<evidence type="ECO:0000259" key="1">
    <source>
        <dbReference type="Pfam" id="PF17989"/>
    </source>
</evidence>
<dbReference type="RefSeq" id="WP_091499884.1">
    <property type="nucleotide sequence ID" value="NZ_FODJ01000013.1"/>
</dbReference>
<dbReference type="OrthoDB" id="2304187at2"/>
<dbReference type="CDD" id="cd24021">
    <property type="entry name" value="ASKHA_NBD_ParM_Psk41-like"/>
    <property type="match status" value="1"/>
</dbReference>
<dbReference type="EMBL" id="FODJ01000013">
    <property type="protein sequence ID" value="SEO80636.1"/>
    <property type="molecule type" value="Genomic_DNA"/>
</dbReference>
<feature type="domain" description="Actin-like protein N-terminal" evidence="1">
    <location>
        <begin position="6"/>
        <end position="166"/>
    </location>
</feature>
<gene>
    <name evidence="3" type="ORF">SAMN04488134_11363</name>
</gene>
<dbReference type="Proteomes" id="UP000199300">
    <property type="component" value="Unassembled WGS sequence"/>
</dbReference>
<evidence type="ECO:0000313" key="4">
    <source>
        <dbReference type="Proteomes" id="UP000199300"/>
    </source>
</evidence>
<dbReference type="InterPro" id="IPR054368">
    <property type="entry name" value="Alp7A-like_C"/>
</dbReference>
<dbReference type="Pfam" id="PF22128">
    <property type="entry name" value="Alp7A_like_C"/>
    <property type="match status" value="1"/>
</dbReference>
<accession>A0A1H8SQ26</accession>
<evidence type="ECO:0000313" key="3">
    <source>
        <dbReference type="EMBL" id="SEO80636.1"/>
    </source>
</evidence>
<dbReference type="InterPro" id="IPR043129">
    <property type="entry name" value="ATPase_NBD"/>
</dbReference>
<dbReference type="STRING" id="872970.SAMN04488134_11363"/>
<dbReference type="SUPFAM" id="SSF53067">
    <property type="entry name" value="Actin-like ATPase domain"/>
    <property type="match status" value="2"/>
</dbReference>
<dbReference type="Gene3D" id="3.30.420.40">
    <property type="match status" value="2"/>
</dbReference>
<organism evidence="3 4">
    <name type="scientific">Amphibacillus marinus</name>
    <dbReference type="NCBI Taxonomy" id="872970"/>
    <lineage>
        <taxon>Bacteria</taxon>
        <taxon>Bacillati</taxon>
        <taxon>Bacillota</taxon>
        <taxon>Bacilli</taxon>
        <taxon>Bacillales</taxon>
        <taxon>Bacillaceae</taxon>
        <taxon>Amphibacillus</taxon>
    </lineage>
</organism>
<proteinExistence type="predicted"/>
<dbReference type="InterPro" id="IPR040607">
    <property type="entry name" value="ALP_N"/>
</dbReference>
<feature type="domain" description="Alp7A-like C-terminal" evidence="2">
    <location>
        <begin position="188"/>
        <end position="340"/>
    </location>
</feature>
<keyword evidence="4" id="KW-1185">Reference proteome</keyword>
<reference evidence="3 4" key="1">
    <citation type="submission" date="2016-10" db="EMBL/GenBank/DDBJ databases">
        <authorList>
            <person name="de Groot N.N."/>
        </authorList>
    </citation>
    <scope>NUCLEOTIDE SEQUENCE [LARGE SCALE GENOMIC DNA]</scope>
    <source>
        <strain evidence="3 4">CGMCC 1.10434</strain>
    </source>
</reference>